<evidence type="ECO:0000259" key="4">
    <source>
        <dbReference type="Pfam" id="PF13525"/>
    </source>
</evidence>
<dbReference type="RefSeq" id="WP_321395525.1">
    <property type="nucleotide sequence ID" value="NZ_CP139487.1"/>
</dbReference>
<dbReference type="AlphaFoldDB" id="A0AAX4HQ15"/>
<protein>
    <submittedName>
        <fullName evidence="5">Outer membrane protein assembly factor BamD</fullName>
    </submittedName>
</protein>
<name>A0AAX4HQ15_9BACT</name>
<dbReference type="PROSITE" id="PS51257">
    <property type="entry name" value="PROKAR_LIPOPROTEIN"/>
    <property type="match status" value="1"/>
</dbReference>
<evidence type="ECO:0000256" key="2">
    <source>
        <dbReference type="ARBA" id="ARBA00023136"/>
    </source>
</evidence>
<keyword evidence="1" id="KW-0732">Signal</keyword>
<evidence type="ECO:0000313" key="5">
    <source>
        <dbReference type="EMBL" id="WPU65300.1"/>
    </source>
</evidence>
<evidence type="ECO:0000313" key="6">
    <source>
        <dbReference type="Proteomes" id="UP001324634"/>
    </source>
</evidence>
<dbReference type="Proteomes" id="UP001324634">
    <property type="component" value="Chromosome"/>
</dbReference>
<reference evidence="5 6" key="1">
    <citation type="submission" date="2023-11" db="EMBL/GenBank/DDBJ databases">
        <title>Peredibacter starrii A3.12.</title>
        <authorList>
            <person name="Mitchell R.J."/>
        </authorList>
    </citation>
    <scope>NUCLEOTIDE SEQUENCE [LARGE SCALE GENOMIC DNA]</scope>
    <source>
        <strain evidence="5 6">A3.12</strain>
    </source>
</reference>
<keyword evidence="2" id="KW-0472">Membrane</keyword>
<gene>
    <name evidence="5" type="primary">bamD</name>
    <name evidence="5" type="ORF">SOO65_00900</name>
</gene>
<dbReference type="Gene3D" id="1.25.40.10">
    <property type="entry name" value="Tetratricopeptide repeat domain"/>
    <property type="match status" value="1"/>
</dbReference>
<evidence type="ECO:0000256" key="3">
    <source>
        <dbReference type="ARBA" id="ARBA00023237"/>
    </source>
</evidence>
<dbReference type="InterPro" id="IPR017689">
    <property type="entry name" value="BamD"/>
</dbReference>
<keyword evidence="3" id="KW-0998">Cell outer membrane</keyword>
<accession>A0AAX4HQ15</accession>
<dbReference type="KEGG" id="psti:SOO65_00900"/>
<organism evidence="5 6">
    <name type="scientific">Peredibacter starrii</name>
    <dbReference type="NCBI Taxonomy" id="28202"/>
    <lineage>
        <taxon>Bacteria</taxon>
        <taxon>Pseudomonadati</taxon>
        <taxon>Bdellovibrionota</taxon>
        <taxon>Bacteriovoracia</taxon>
        <taxon>Bacteriovoracales</taxon>
        <taxon>Bacteriovoracaceae</taxon>
        <taxon>Peredibacter</taxon>
    </lineage>
</organism>
<dbReference type="InterPro" id="IPR039565">
    <property type="entry name" value="BamD-like"/>
</dbReference>
<evidence type="ECO:0000256" key="1">
    <source>
        <dbReference type="ARBA" id="ARBA00022729"/>
    </source>
</evidence>
<feature type="domain" description="Outer membrane lipoprotein BamD-like" evidence="4">
    <location>
        <begin position="27"/>
        <end position="212"/>
    </location>
</feature>
<sequence>MRNIVFIVLIVLLASCSSDKPKGKTEAEILYKEAEELMGAERYILATEKLNLIKTQHPYSFYATPAELLQADILYLQENYIESAAAYLLFRDFHPRHEKIPYVVFKIAESYYKQIPDTIDRDLEPALESLKYYDEVIQKYGDSSYRTEAEQKIVKAKTMLREKDQYIADFYFKTKEFSAARYWYLDILENHQDEKTRNHAMVRTILATSKLKEWQPCLEYVEKFYSSIDKQSQKEIKSAKDECQKHL</sequence>
<dbReference type="Pfam" id="PF13525">
    <property type="entry name" value="YfiO"/>
    <property type="match status" value="1"/>
</dbReference>
<dbReference type="EMBL" id="CP139487">
    <property type="protein sequence ID" value="WPU65300.1"/>
    <property type="molecule type" value="Genomic_DNA"/>
</dbReference>
<keyword evidence="6" id="KW-1185">Reference proteome</keyword>
<dbReference type="NCBIfam" id="TIGR03302">
    <property type="entry name" value="OM_YfiO"/>
    <property type="match status" value="1"/>
</dbReference>
<dbReference type="InterPro" id="IPR011990">
    <property type="entry name" value="TPR-like_helical_dom_sf"/>
</dbReference>
<proteinExistence type="predicted"/>